<dbReference type="PANTHER" id="PTHR38248:SF2">
    <property type="entry name" value="FUNK1 11"/>
    <property type="match status" value="1"/>
</dbReference>
<evidence type="ECO:0000313" key="4">
    <source>
        <dbReference type="Proteomes" id="UP000886523"/>
    </source>
</evidence>
<feature type="non-terminal residue" evidence="3">
    <location>
        <position position="412"/>
    </location>
</feature>
<dbReference type="PANTHER" id="PTHR38248">
    <property type="entry name" value="FUNK1 6"/>
    <property type="match status" value="1"/>
</dbReference>
<evidence type="ECO:0000259" key="2">
    <source>
        <dbReference type="Pfam" id="PF17667"/>
    </source>
</evidence>
<feature type="region of interest" description="Disordered" evidence="1">
    <location>
        <begin position="62"/>
        <end position="123"/>
    </location>
</feature>
<dbReference type="OrthoDB" id="5584477at2759"/>
<reference evidence="3" key="1">
    <citation type="journal article" date="2020" name="Nat. Commun.">
        <title>Large-scale genome sequencing of mycorrhizal fungi provides insights into the early evolution of symbiotic traits.</title>
        <authorList>
            <person name="Miyauchi S."/>
            <person name="Kiss E."/>
            <person name="Kuo A."/>
            <person name="Drula E."/>
            <person name="Kohler A."/>
            <person name="Sanchez-Garcia M."/>
            <person name="Morin E."/>
            <person name="Andreopoulos B."/>
            <person name="Barry K.W."/>
            <person name="Bonito G."/>
            <person name="Buee M."/>
            <person name="Carver A."/>
            <person name="Chen C."/>
            <person name="Cichocki N."/>
            <person name="Clum A."/>
            <person name="Culley D."/>
            <person name="Crous P.W."/>
            <person name="Fauchery L."/>
            <person name="Girlanda M."/>
            <person name="Hayes R.D."/>
            <person name="Keri Z."/>
            <person name="LaButti K."/>
            <person name="Lipzen A."/>
            <person name="Lombard V."/>
            <person name="Magnuson J."/>
            <person name="Maillard F."/>
            <person name="Murat C."/>
            <person name="Nolan M."/>
            <person name="Ohm R.A."/>
            <person name="Pangilinan J."/>
            <person name="Pereira M.F."/>
            <person name="Perotto S."/>
            <person name="Peter M."/>
            <person name="Pfister S."/>
            <person name="Riley R."/>
            <person name="Sitrit Y."/>
            <person name="Stielow J.B."/>
            <person name="Szollosi G."/>
            <person name="Zifcakova L."/>
            <person name="Stursova M."/>
            <person name="Spatafora J.W."/>
            <person name="Tedersoo L."/>
            <person name="Vaario L.M."/>
            <person name="Yamada A."/>
            <person name="Yan M."/>
            <person name="Wang P."/>
            <person name="Xu J."/>
            <person name="Bruns T."/>
            <person name="Baldrian P."/>
            <person name="Vilgalys R."/>
            <person name="Dunand C."/>
            <person name="Henrissat B."/>
            <person name="Grigoriev I.V."/>
            <person name="Hibbett D."/>
            <person name="Nagy L.G."/>
            <person name="Martin F.M."/>
        </authorList>
    </citation>
    <scope>NUCLEOTIDE SEQUENCE</scope>
    <source>
        <strain evidence="3">UP504</strain>
    </source>
</reference>
<dbReference type="Pfam" id="PF17667">
    <property type="entry name" value="Pkinase_fungal"/>
    <property type="match status" value="1"/>
</dbReference>
<dbReference type="EMBL" id="MU129033">
    <property type="protein sequence ID" value="KAF9509538.1"/>
    <property type="molecule type" value="Genomic_DNA"/>
</dbReference>
<comment type="caution">
    <text evidence="3">The sequence shown here is derived from an EMBL/GenBank/DDBJ whole genome shotgun (WGS) entry which is preliminary data.</text>
</comment>
<evidence type="ECO:0000256" key="1">
    <source>
        <dbReference type="SAM" id="MobiDB-lite"/>
    </source>
</evidence>
<dbReference type="InterPro" id="IPR040976">
    <property type="entry name" value="Pkinase_fungal"/>
</dbReference>
<protein>
    <recommendedName>
        <fullName evidence="2">Fungal-type protein kinase domain-containing protein</fullName>
    </recommendedName>
</protein>
<accession>A0A9P6APJ4</accession>
<keyword evidence="4" id="KW-1185">Reference proteome</keyword>
<name>A0A9P6APJ4_9AGAM</name>
<proteinExistence type="predicted"/>
<organism evidence="3 4">
    <name type="scientific">Hydnum rufescens UP504</name>
    <dbReference type="NCBI Taxonomy" id="1448309"/>
    <lineage>
        <taxon>Eukaryota</taxon>
        <taxon>Fungi</taxon>
        <taxon>Dikarya</taxon>
        <taxon>Basidiomycota</taxon>
        <taxon>Agaricomycotina</taxon>
        <taxon>Agaricomycetes</taxon>
        <taxon>Cantharellales</taxon>
        <taxon>Hydnaceae</taxon>
        <taxon>Hydnum</taxon>
    </lineage>
</organism>
<feature type="domain" description="Fungal-type protein kinase" evidence="2">
    <location>
        <begin position="238"/>
        <end position="387"/>
    </location>
</feature>
<sequence length="412" mass="45895">MDGDAPEFLKFAQMLETVFSCKNPMDAGFFPSPSRDGPFGDVSLLSSRTCIRGRANQVAVLSQKDNTGPRHAEALSSEKNNPPARRSARLAEKSTCRVQAQPTPPPKLPRGNQSHARGPVTKDITMPRDEARIVTEKIPLENDARPSVKEALADASAVYGYGNLKYTNDLPDGDIPSRLIYKDSWPFQRDAEIEADTYSPVYNEFGIPRLWAFQSLGDNSRFVNGATSWDPFKTEVTTRKPELRVHRRLYYSTVGKPLHNCKTPYELIECILHAMIGHFNVFRKSNALHRDVSEGNILLVDEAVTGVDVFDELFGSNFEYLPTRSQGNLIDGDLAKRIGGRKAPEAGESISGTIPFMSINLLTRWTAKNPIYHNPNDDLESGIWVAMLCGLEQSIKYGASNQEKFWLTALLS</sequence>
<evidence type="ECO:0000313" key="3">
    <source>
        <dbReference type="EMBL" id="KAF9509538.1"/>
    </source>
</evidence>
<dbReference type="AlphaFoldDB" id="A0A9P6APJ4"/>
<gene>
    <name evidence="3" type="ORF">BS47DRAFT_1349053</name>
</gene>
<dbReference type="Proteomes" id="UP000886523">
    <property type="component" value="Unassembled WGS sequence"/>
</dbReference>